<proteinExistence type="inferred from homology"/>
<name>A0A921AWF9_9BACT</name>
<dbReference type="GO" id="GO:0004065">
    <property type="term" value="F:arylsulfatase activity"/>
    <property type="evidence" value="ECO:0007669"/>
    <property type="project" value="TreeGrafter"/>
</dbReference>
<reference evidence="3" key="2">
    <citation type="submission" date="2021-09" db="EMBL/GenBank/DDBJ databases">
        <authorList>
            <person name="Gilroy R."/>
        </authorList>
    </citation>
    <scope>NUCLEOTIDE SEQUENCE</scope>
    <source>
        <strain evidence="3">ChiGjej2B2-19336</strain>
    </source>
</reference>
<dbReference type="InterPro" id="IPR017850">
    <property type="entry name" value="Alkaline_phosphatase_core_sf"/>
</dbReference>
<dbReference type="Gene3D" id="3.40.720.10">
    <property type="entry name" value="Alkaline Phosphatase, subunit A"/>
    <property type="match status" value="1"/>
</dbReference>
<evidence type="ECO:0000313" key="4">
    <source>
        <dbReference type="Proteomes" id="UP000698963"/>
    </source>
</evidence>
<comment type="similarity">
    <text evidence="1">Belongs to the sulfatase family.</text>
</comment>
<accession>A0A921AWF9</accession>
<dbReference type="Proteomes" id="UP000698963">
    <property type="component" value="Unassembled WGS sequence"/>
</dbReference>
<reference evidence="3" key="1">
    <citation type="journal article" date="2021" name="PeerJ">
        <title>Extensive microbial diversity within the chicken gut microbiome revealed by metagenomics and culture.</title>
        <authorList>
            <person name="Gilroy R."/>
            <person name="Ravi A."/>
            <person name="Getino M."/>
            <person name="Pursley I."/>
            <person name="Horton D.L."/>
            <person name="Alikhan N.F."/>
            <person name="Baker D."/>
            <person name="Gharbi K."/>
            <person name="Hall N."/>
            <person name="Watson M."/>
            <person name="Adriaenssens E.M."/>
            <person name="Foster-Nyarko E."/>
            <person name="Jarju S."/>
            <person name="Secka A."/>
            <person name="Antonio M."/>
            <person name="Oren A."/>
            <person name="Chaudhuri R.R."/>
            <person name="La Ragione R."/>
            <person name="Hildebrand F."/>
            <person name="Pallen M.J."/>
        </authorList>
    </citation>
    <scope>NUCLEOTIDE SEQUENCE</scope>
    <source>
        <strain evidence="3">ChiGjej2B2-19336</strain>
    </source>
</reference>
<evidence type="ECO:0000313" key="3">
    <source>
        <dbReference type="EMBL" id="HJD97109.1"/>
    </source>
</evidence>
<dbReference type="PANTHER" id="PTHR42693:SF33">
    <property type="entry name" value="ARYLSULFATASE"/>
    <property type="match status" value="1"/>
</dbReference>
<dbReference type="AlphaFoldDB" id="A0A921AWF9"/>
<dbReference type="Pfam" id="PF00884">
    <property type="entry name" value="Sulfatase"/>
    <property type="match status" value="1"/>
</dbReference>
<feature type="domain" description="Sulfatase N-terminal" evidence="2">
    <location>
        <begin position="6"/>
        <end position="364"/>
    </location>
</feature>
<dbReference type="EMBL" id="DYZA01000108">
    <property type="protein sequence ID" value="HJD97109.1"/>
    <property type="molecule type" value="Genomic_DNA"/>
</dbReference>
<evidence type="ECO:0000256" key="1">
    <source>
        <dbReference type="ARBA" id="ARBA00008779"/>
    </source>
</evidence>
<organism evidence="3 4">
    <name type="scientific">Mailhella massiliensis</name>
    <dbReference type="NCBI Taxonomy" id="1903261"/>
    <lineage>
        <taxon>Bacteria</taxon>
        <taxon>Pseudomonadati</taxon>
        <taxon>Thermodesulfobacteriota</taxon>
        <taxon>Desulfovibrionia</taxon>
        <taxon>Desulfovibrionales</taxon>
        <taxon>Desulfovibrionaceae</taxon>
        <taxon>Mailhella</taxon>
    </lineage>
</organism>
<sequence>MAQKIKNVVFIMLDTLQFNYLGCYGNKTVKTPNFDRFARNGVLFENAYSEGLPTVPVRRATMTGRYTLPFAGWQALSAEDTTLSDILWGRDVQTALVYDTPPMRLPKYGYSRGFDYVKFCPGHELDHTTFAGRELDPSMKPIDYTSYSMAYNEKGELIDDSSTALLEEIECFLKIRQEWRSEDDNFVSVVAREADRWLRDIRDKKRPFMLWVDSFDPHEPWDPPSMWKKEPCPYDPDWKGNPILLAPWTPVEGRITDEECAHIRALYAENIELVDKKIGKLLDSIRDQGLWDETMIIITSDHGQPMGKGEHGHGIMRKCRPWPYEELVHVPLMMHIPGVEGGKRIKGFVQNVDIAPTILEALGYLDDLGAQGGAFGFPVFGAMDMQGHSLLPMVRGEVDKVRDFAIAGYFGMSWSIITEDYTYIHWLLKNSTQNDVVKARHAGHEIMEDEAIWTCTVGARQDVPDEDELYDRRTDQFQLHNIIKEQPEKAGELLKQLKLYIGELKTL</sequence>
<dbReference type="InterPro" id="IPR050738">
    <property type="entry name" value="Sulfatase"/>
</dbReference>
<comment type="caution">
    <text evidence="3">The sequence shown here is derived from an EMBL/GenBank/DDBJ whole genome shotgun (WGS) entry which is preliminary data.</text>
</comment>
<dbReference type="SUPFAM" id="SSF53649">
    <property type="entry name" value="Alkaline phosphatase-like"/>
    <property type="match status" value="1"/>
</dbReference>
<dbReference type="RefSeq" id="WP_304121971.1">
    <property type="nucleotide sequence ID" value="NZ_DYZA01000108.1"/>
</dbReference>
<evidence type="ECO:0000259" key="2">
    <source>
        <dbReference type="Pfam" id="PF00884"/>
    </source>
</evidence>
<dbReference type="InterPro" id="IPR000917">
    <property type="entry name" value="Sulfatase_N"/>
</dbReference>
<gene>
    <name evidence="3" type="ORF">K8W16_05645</name>
</gene>
<dbReference type="CDD" id="cd16148">
    <property type="entry name" value="sulfatase_like"/>
    <property type="match status" value="1"/>
</dbReference>
<protein>
    <submittedName>
        <fullName evidence="3">Sulfatase</fullName>
    </submittedName>
</protein>
<dbReference type="PANTHER" id="PTHR42693">
    <property type="entry name" value="ARYLSULFATASE FAMILY MEMBER"/>
    <property type="match status" value="1"/>
</dbReference>